<dbReference type="OrthoDB" id="1161168at2"/>
<name>A0A178J7Q1_9VIBR</name>
<dbReference type="Proteomes" id="UP001150001">
    <property type="component" value="Unassembled WGS sequence"/>
</dbReference>
<protein>
    <submittedName>
        <fullName evidence="2">Uncharacterized protein</fullName>
    </submittedName>
</protein>
<keyword evidence="4" id="KW-1185">Reference proteome</keyword>
<dbReference type="RefSeq" id="WP_069669141.1">
    <property type="nucleotide sequence ID" value="NZ_JAPFIM010000018.1"/>
</dbReference>
<organism evidence="2 3">
    <name type="scientific">Vibrio europaeus</name>
    <dbReference type="NCBI Taxonomy" id="300876"/>
    <lineage>
        <taxon>Bacteria</taxon>
        <taxon>Pseudomonadati</taxon>
        <taxon>Pseudomonadota</taxon>
        <taxon>Gammaproteobacteria</taxon>
        <taxon>Vibrionales</taxon>
        <taxon>Vibrionaceae</taxon>
        <taxon>Vibrio</taxon>
        <taxon>Vibrio oreintalis group</taxon>
    </lineage>
</organism>
<evidence type="ECO:0000313" key="4">
    <source>
        <dbReference type="Proteomes" id="UP001150001"/>
    </source>
</evidence>
<reference evidence="1" key="2">
    <citation type="submission" date="2022-11" db="EMBL/GenBank/DDBJ databases">
        <title>Role of the vibriolysin VemA secreted by the emergent pathogen Vibrio europaeus in the colonization of Manila clam mucus.</title>
        <authorList>
            <person name="Martinez C."/>
            <person name="Rodriguez S."/>
            <person name="Vences A."/>
            <person name="Barja J.L."/>
            <person name="Toranzo A.E."/>
            <person name="Dubert J."/>
        </authorList>
    </citation>
    <scope>NUCLEOTIDE SEQUENCE</scope>
    <source>
        <strain evidence="1">3454</strain>
    </source>
</reference>
<comment type="caution">
    <text evidence="2">The sequence shown here is derived from an EMBL/GenBank/DDBJ whole genome shotgun (WGS) entry which is preliminary data.</text>
</comment>
<gene>
    <name evidence="2" type="ORF">AZ468_20870</name>
    <name evidence="1" type="ORF">OPW20_03650</name>
</gene>
<evidence type="ECO:0000313" key="3">
    <source>
        <dbReference type="Proteomes" id="UP000094761"/>
    </source>
</evidence>
<dbReference type="GeneID" id="78078184"/>
<dbReference type="AlphaFoldDB" id="A0A178J7Q1"/>
<accession>A0A178J7Q1</accession>
<dbReference type="EMBL" id="JAPFIT010000010">
    <property type="protein sequence ID" value="MDC5739146.1"/>
    <property type="molecule type" value="Genomic_DNA"/>
</dbReference>
<evidence type="ECO:0000313" key="1">
    <source>
        <dbReference type="EMBL" id="MDC5739146.1"/>
    </source>
</evidence>
<reference evidence="2 3" key="1">
    <citation type="submission" date="2016-03" db="EMBL/GenBank/DDBJ databases">
        <title>Draft genome sequence of the Vibrio tubiashii subs. europaeus.</title>
        <authorList>
            <person name="Spinard E."/>
            <person name="Dubert J."/>
            <person name="Nelson D.R."/>
            <person name="Barja J.L."/>
        </authorList>
    </citation>
    <scope>NUCLEOTIDE SEQUENCE [LARGE SCALE GENOMIC DNA]</scope>
    <source>
        <strain evidence="3">PP-638</strain>
        <strain evidence="2">PP2-638</strain>
    </source>
</reference>
<evidence type="ECO:0000313" key="2">
    <source>
        <dbReference type="EMBL" id="OAM97980.1"/>
    </source>
</evidence>
<dbReference type="Proteomes" id="UP000094761">
    <property type="component" value="Unassembled WGS sequence"/>
</dbReference>
<proteinExistence type="predicted"/>
<dbReference type="EMBL" id="LUAX01000007">
    <property type="protein sequence ID" value="OAM97980.1"/>
    <property type="molecule type" value="Genomic_DNA"/>
</dbReference>
<sequence length="203" mass="23061">MKKRILPVPLILLIPIVLLIIVAVSGIYRFSLTDEEILAKFPSQVSQSDRVMQSLFSIKTVNPWTIKIPESSAFTFIDDMEQPQVVKGTYEDGAERGEVLIDTRFITQVNETTYVSPLVLSNQGSGVFNYLIVSKYDEFRQRMVTKGSAFLGDRVRIKDISVNDNQVTVKLLQRDEHQAMSEEPSQLTTILFKVTEQDSLEKQ</sequence>